<dbReference type="SMR" id="A0A1X2YST1"/>
<dbReference type="CDD" id="cd03812">
    <property type="entry name" value="GT4_CapH-like"/>
    <property type="match status" value="1"/>
</dbReference>
<evidence type="ECO:0000313" key="6">
    <source>
        <dbReference type="EMBL" id="WNE85096.1"/>
    </source>
</evidence>
<sequence>MSEPVRVLVLDTVMDRGGAETMTMNYLRRMDRSKVQYDFLVNRDYKAAYEDEIAELGGKVYRMCPLYPQYFDKYKRQFRGFLKVHPEYRIIHSNLEERSYFALRIAKEMGVPVRIAHAHNRPVGFDLKSVVREYFRFRLPPYATHYFACGQEAGDWLFGVKNRSKVIQERNAVDTALYRYDPTVAEEVRAEFQTPEDCFVLGHVGRFFPQKNHMQLVDIFAAVHKMRPNSRLWLVGGGELDDSLKNQVKSKVHELGLDESVVFTGVRTDVNRLMQGMDLFILPSLFEGFPMTMIEAQSAGLPCMISDKVPPQCDVTGNVQIMTLDSTPEEWAKHILDQSDKYAAKSDRADGAKSVTKAGYDIVKNAEWLQDFYVNALAKAEARERR</sequence>
<dbReference type="SUPFAM" id="SSF53756">
    <property type="entry name" value="UDP-Glycosyltransferase/glycogen phosphorylase"/>
    <property type="match status" value="1"/>
</dbReference>
<dbReference type="Proteomes" id="UP000193179">
    <property type="component" value="Chromosome"/>
</dbReference>
<dbReference type="GO" id="GO:0016757">
    <property type="term" value="F:glycosyltransferase activity"/>
    <property type="evidence" value="ECO:0007669"/>
    <property type="project" value="UniProtKB-KW"/>
</dbReference>
<dbReference type="RefSeq" id="WP_007055193.1">
    <property type="nucleotide sequence ID" value="NZ_CP133648.1"/>
</dbReference>
<evidence type="ECO:0000259" key="3">
    <source>
        <dbReference type="Pfam" id="PF00534"/>
    </source>
</evidence>
<organism evidence="5 7">
    <name type="scientific">Bifidobacterium adolescentis</name>
    <dbReference type="NCBI Taxonomy" id="1680"/>
    <lineage>
        <taxon>Bacteria</taxon>
        <taxon>Bacillati</taxon>
        <taxon>Actinomycetota</taxon>
        <taxon>Actinomycetes</taxon>
        <taxon>Bifidobacteriales</taxon>
        <taxon>Bifidobacteriaceae</taxon>
        <taxon>Bifidobacterium</taxon>
    </lineage>
</organism>
<dbReference type="InterPro" id="IPR001296">
    <property type="entry name" value="Glyco_trans_1"/>
</dbReference>
<gene>
    <name evidence="5" type="ORF">AL0467_1553</name>
    <name evidence="6" type="ORF">B0703_08950</name>
</gene>
<proteinExistence type="predicted"/>
<feature type="domain" description="Glycosyltransferase subfamily 4-like N-terminal" evidence="4">
    <location>
        <begin position="17"/>
        <end position="175"/>
    </location>
</feature>
<feature type="domain" description="Glycosyl transferase family 1" evidence="3">
    <location>
        <begin position="186"/>
        <end position="336"/>
    </location>
</feature>
<evidence type="ECO:0000313" key="5">
    <source>
        <dbReference type="EMBL" id="OSG99565.1"/>
    </source>
</evidence>
<dbReference type="InterPro" id="IPR028098">
    <property type="entry name" value="Glyco_trans_4-like_N"/>
</dbReference>
<protein>
    <submittedName>
        <fullName evidence="6">Glycosyltransferase family 1 protein</fullName>
    </submittedName>
    <submittedName>
        <fullName evidence="5">Glycosyltransferase, group 1 family protein</fullName>
    </submittedName>
</protein>
<keyword evidence="2 5" id="KW-0808">Transferase</keyword>
<dbReference type="Pfam" id="PF13439">
    <property type="entry name" value="Glyco_transf_4"/>
    <property type="match status" value="1"/>
</dbReference>
<evidence type="ECO:0000313" key="7">
    <source>
        <dbReference type="Proteomes" id="UP000193208"/>
    </source>
</evidence>
<evidence type="ECO:0000256" key="1">
    <source>
        <dbReference type="ARBA" id="ARBA00022676"/>
    </source>
</evidence>
<dbReference type="Gene3D" id="3.40.50.2000">
    <property type="entry name" value="Glycogen Phosphorylase B"/>
    <property type="match status" value="2"/>
</dbReference>
<name>A0A1X2YST1_BIFAD</name>
<reference evidence="6" key="2">
    <citation type="submission" date="2023-09" db="EMBL/GenBank/DDBJ databases">
        <title>Ecological and genomic based identification of the Bifidobacterium adolescentis prototype of the healthy human gut microbiota.</title>
        <authorList>
            <person name="Lugli G.A."/>
            <person name="Argentini C."/>
            <person name="Tarracchini C."/>
            <person name="Fontana F."/>
            <person name="Alessandri G."/>
            <person name="Mancabelli L."/>
            <person name="Milani C."/>
            <person name="Turroni F."/>
            <person name="Ventura M."/>
        </authorList>
    </citation>
    <scope>NUCLEOTIDE SEQUENCE</scope>
    <source>
        <strain evidence="6">703B</strain>
    </source>
</reference>
<dbReference type="Pfam" id="PF00534">
    <property type="entry name" value="Glycos_transf_1"/>
    <property type="match status" value="1"/>
</dbReference>
<dbReference type="EMBL" id="LNKI01000006">
    <property type="protein sequence ID" value="OSG99565.1"/>
    <property type="molecule type" value="Genomic_DNA"/>
</dbReference>
<keyword evidence="1" id="KW-0328">Glycosyltransferase</keyword>
<dbReference type="EMBL" id="CP133648">
    <property type="protein sequence ID" value="WNE85096.1"/>
    <property type="molecule type" value="Genomic_DNA"/>
</dbReference>
<evidence type="ECO:0000256" key="2">
    <source>
        <dbReference type="ARBA" id="ARBA00022679"/>
    </source>
</evidence>
<reference evidence="5 7" key="1">
    <citation type="journal article" date="2016" name="Sci. Rep.">
        <title>Evaluation of genetic diversity among strains of the human gut commensal Bifidobacterium adolescentis.</title>
        <authorList>
            <person name="Duranti S."/>
            <person name="Milani C."/>
            <person name="Lugli G.A."/>
            <person name="Mancabelli L."/>
            <person name="Turroni F."/>
            <person name="Ferrario C."/>
            <person name="Mangifesta M."/>
            <person name="Viappiani A."/>
            <person name="Sanchez B."/>
            <person name="Margolles A."/>
            <person name="van Sinderen D."/>
            <person name="Ventura M."/>
        </authorList>
    </citation>
    <scope>NUCLEOTIDE SEQUENCE [LARGE SCALE GENOMIC DNA]</scope>
    <source>
        <strain evidence="6">703B</strain>
        <strain evidence="5 7">AL46-7</strain>
    </source>
</reference>
<dbReference type="AlphaFoldDB" id="A0A1X2YST1"/>
<dbReference type="Proteomes" id="UP000193208">
    <property type="component" value="Unassembled WGS sequence"/>
</dbReference>
<accession>A0A1X2YST1</accession>
<dbReference type="PANTHER" id="PTHR12526">
    <property type="entry name" value="GLYCOSYLTRANSFERASE"/>
    <property type="match status" value="1"/>
</dbReference>
<evidence type="ECO:0000259" key="4">
    <source>
        <dbReference type="Pfam" id="PF13439"/>
    </source>
</evidence>